<feature type="transmembrane region" description="Helical" evidence="1">
    <location>
        <begin position="105"/>
        <end position="124"/>
    </location>
</feature>
<feature type="transmembrane region" description="Helical" evidence="1">
    <location>
        <begin position="43"/>
        <end position="62"/>
    </location>
</feature>
<dbReference type="EMBL" id="FNZF01000004">
    <property type="protein sequence ID" value="SEJ61917.1"/>
    <property type="molecule type" value="Genomic_DNA"/>
</dbReference>
<feature type="transmembrane region" description="Helical" evidence="1">
    <location>
        <begin position="12"/>
        <end position="31"/>
    </location>
</feature>
<accession>A0A1H7ADE0</accession>
<proteinExistence type="predicted"/>
<sequence>MQVTEVITIFKLSVPSSHLSALAALVAAYVLIRLRYGNRPAGLYADAAFYFVLIWKGSYVLTDFGSFLKAPLSLLYYNGGMAGALAGLLAALYFLWRKGLAASPAVLTGAVAVQSVYQMMMVLLNDNGFLEETATVMLFGPLLFLTLLKAGSTHLWQKQLTVIFPAAHLMAAAVQPDGFGGLSFVSTLIISVYHYNRLVGGVKNE</sequence>
<dbReference type="Proteomes" id="UP000199200">
    <property type="component" value="Unassembled WGS sequence"/>
</dbReference>
<name>A0A1H7ADE0_9BACL</name>
<keyword evidence="1" id="KW-0472">Membrane</keyword>
<evidence type="ECO:0000313" key="3">
    <source>
        <dbReference type="Proteomes" id="UP000199200"/>
    </source>
</evidence>
<organism evidence="2 3">
    <name type="scientific">Bhargavaea ginsengi</name>
    <dbReference type="NCBI Taxonomy" id="426757"/>
    <lineage>
        <taxon>Bacteria</taxon>
        <taxon>Bacillati</taxon>
        <taxon>Bacillota</taxon>
        <taxon>Bacilli</taxon>
        <taxon>Bacillales</taxon>
        <taxon>Caryophanaceae</taxon>
        <taxon>Bhargavaea</taxon>
    </lineage>
</organism>
<feature type="transmembrane region" description="Helical" evidence="1">
    <location>
        <begin position="136"/>
        <end position="156"/>
    </location>
</feature>
<gene>
    <name evidence="2" type="ORF">SAMN04488127_2307</name>
</gene>
<feature type="transmembrane region" description="Helical" evidence="1">
    <location>
        <begin position="74"/>
        <end position="96"/>
    </location>
</feature>
<dbReference type="OrthoDB" id="2427847at2"/>
<keyword evidence="3" id="KW-1185">Reference proteome</keyword>
<protein>
    <submittedName>
        <fullName evidence="2">Uncharacterized protein</fullName>
    </submittedName>
</protein>
<dbReference type="AlphaFoldDB" id="A0A1H7ADE0"/>
<keyword evidence="1" id="KW-1133">Transmembrane helix</keyword>
<dbReference type="RefSeq" id="WP_092054232.1">
    <property type="nucleotide sequence ID" value="NZ_FNZF01000004.1"/>
</dbReference>
<dbReference type="STRING" id="426757.SAMN04488127_2307"/>
<reference evidence="3" key="1">
    <citation type="submission" date="2016-10" db="EMBL/GenBank/DDBJ databases">
        <authorList>
            <person name="Varghese N."/>
            <person name="Submissions S."/>
        </authorList>
    </citation>
    <scope>NUCLEOTIDE SEQUENCE [LARGE SCALE GENOMIC DNA]</scope>
    <source>
        <strain evidence="3">CGMCC 1.6763</strain>
    </source>
</reference>
<evidence type="ECO:0000256" key="1">
    <source>
        <dbReference type="SAM" id="Phobius"/>
    </source>
</evidence>
<evidence type="ECO:0000313" key="2">
    <source>
        <dbReference type="EMBL" id="SEJ61917.1"/>
    </source>
</evidence>
<keyword evidence="1" id="KW-0812">Transmembrane</keyword>